<sequence length="368" mass="40593">MGIPFSGCDATTLCYPLDVLFMMVSYAGILLPRFQIITSSEDVEAMASKVTAPIRIQAVTPFMGYSGCVVTDPSEVARAVEQSIGTVGKLLVSESRCGAGRREASVLATAECPYPLEGSIVGEDAALLQACLDASTSFVKHVLYGKGYALLQFVEDEPGVLVLDHFVLNPDLSQLVPKVPHLPELLLKDALVSARAPCFCVALHSDSRKGYHLCAAHTIKKDDIVFDDECRSFAVVTKPYVDKNWDVDMKKTFSEYAWPLDSEGHLYAIWEKDPRRWRPINHSCDPNCIFDSPYSLNVIASRDIARGEDLSMDYATFCDVTMKPFECLCGAPTCRGTIRPNDGAIRQYGTHSWIRQKGNSETKELLQS</sequence>
<dbReference type="PROSITE" id="PS50280">
    <property type="entry name" value="SET"/>
    <property type="match status" value="1"/>
</dbReference>
<dbReference type="PANTHER" id="PTHR12350:SF19">
    <property type="entry name" value="SET DOMAIN-CONTAINING PROTEIN"/>
    <property type="match status" value="1"/>
</dbReference>
<keyword evidence="1" id="KW-0489">Methyltransferase</keyword>
<dbReference type="SUPFAM" id="SSF82199">
    <property type="entry name" value="SET domain"/>
    <property type="match status" value="1"/>
</dbReference>
<dbReference type="AlphaFoldDB" id="S9UIY6"/>
<feature type="domain" description="SET" evidence="4">
    <location>
        <begin position="197"/>
        <end position="315"/>
    </location>
</feature>
<evidence type="ECO:0000259" key="5">
    <source>
        <dbReference type="PROSITE" id="PS50868"/>
    </source>
</evidence>
<dbReference type="OrthoDB" id="5792673at2759"/>
<dbReference type="EMBL" id="ATMH01004925">
    <property type="protein sequence ID" value="EPY28699.1"/>
    <property type="molecule type" value="Genomic_DNA"/>
</dbReference>
<dbReference type="InterPro" id="IPR001214">
    <property type="entry name" value="SET_dom"/>
</dbReference>
<evidence type="ECO:0000256" key="3">
    <source>
        <dbReference type="ARBA" id="ARBA00022691"/>
    </source>
</evidence>
<dbReference type="SUPFAM" id="SSF56059">
    <property type="entry name" value="Glutathione synthetase ATP-binding domain-like"/>
    <property type="match status" value="1"/>
</dbReference>
<evidence type="ECO:0000256" key="2">
    <source>
        <dbReference type="ARBA" id="ARBA00022679"/>
    </source>
</evidence>
<dbReference type="Proteomes" id="UP000015354">
    <property type="component" value="Unassembled WGS sequence"/>
</dbReference>
<keyword evidence="7" id="KW-1185">Reference proteome</keyword>
<dbReference type="InterPro" id="IPR046341">
    <property type="entry name" value="SET_dom_sf"/>
</dbReference>
<dbReference type="PROSITE" id="PS50868">
    <property type="entry name" value="POST_SET"/>
    <property type="match status" value="1"/>
</dbReference>
<dbReference type="PANTHER" id="PTHR12350">
    <property type="entry name" value="HISTONE-LYSINE N-METHYLTRANSFERASE-RELATED"/>
    <property type="match status" value="1"/>
</dbReference>
<accession>S9UIY6</accession>
<evidence type="ECO:0000256" key="1">
    <source>
        <dbReference type="ARBA" id="ARBA00022603"/>
    </source>
</evidence>
<dbReference type="SMART" id="SM00508">
    <property type="entry name" value="PostSET"/>
    <property type="match status" value="1"/>
</dbReference>
<name>S9UIY6_9TRYP</name>
<dbReference type="Pfam" id="PF00856">
    <property type="entry name" value="SET"/>
    <property type="match status" value="1"/>
</dbReference>
<keyword evidence="2" id="KW-0808">Transferase</keyword>
<gene>
    <name evidence="6" type="ORF">STCU_04925</name>
</gene>
<protein>
    <submittedName>
        <fullName evidence="6">SET domain protein</fullName>
    </submittedName>
</protein>
<evidence type="ECO:0000313" key="7">
    <source>
        <dbReference type="Proteomes" id="UP000015354"/>
    </source>
</evidence>
<comment type="caution">
    <text evidence="6">The sequence shown here is derived from an EMBL/GenBank/DDBJ whole genome shotgun (WGS) entry which is preliminary data.</text>
</comment>
<keyword evidence="3" id="KW-0949">S-adenosyl-L-methionine</keyword>
<reference evidence="6 7" key="1">
    <citation type="journal article" date="2013" name="PLoS ONE">
        <title>Predicting the Proteins of Angomonas deanei, Strigomonas culicis and Their Respective Endosymbionts Reveals New Aspects of the Trypanosomatidae Family.</title>
        <authorList>
            <person name="Motta M.C."/>
            <person name="Martins A.C."/>
            <person name="de Souza S.S."/>
            <person name="Catta-Preta C.M."/>
            <person name="Silva R."/>
            <person name="Klein C.C."/>
            <person name="de Almeida L.G."/>
            <person name="de Lima Cunha O."/>
            <person name="Ciapina L.P."/>
            <person name="Brocchi M."/>
            <person name="Colabardini A.C."/>
            <person name="de Araujo Lima B."/>
            <person name="Machado C.R."/>
            <person name="de Almeida Soares C.M."/>
            <person name="Probst C.M."/>
            <person name="de Menezes C.B."/>
            <person name="Thompson C.E."/>
            <person name="Bartholomeu D.C."/>
            <person name="Gradia D.F."/>
            <person name="Pavoni D.P."/>
            <person name="Grisard E.C."/>
            <person name="Fantinatti-Garboggini F."/>
            <person name="Marchini F.K."/>
            <person name="Rodrigues-Luiz G.F."/>
            <person name="Wagner G."/>
            <person name="Goldman G.H."/>
            <person name="Fietto J.L."/>
            <person name="Elias M.C."/>
            <person name="Goldman M.H."/>
            <person name="Sagot M.F."/>
            <person name="Pereira M."/>
            <person name="Stoco P.H."/>
            <person name="de Mendonca-Neto R.P."/>
            <person name="Teixeira S.M."/>
            <person name="Maciel T.E."/>
            <person name="de Oliveira Mendes T.A."/>
            <person name="Urmenyi T.P."/>
            <person name="de Souza W."/>
            <person name="Schenkman S."/>
            <person name="de Vasconcelos A.T."/>
        </authorList>
    </citation>
    <scope>NUCLEOTIDE SEQUENCE [LARGE SCALE GENOMIC DNA]</scope>
</reference>
<evidence type="ECO:0000313" key="6">
    <source>
        <dbReference type="EMBL" id="EPY28699.1"/>
    </source>
</evidence>
<feature type="domain" description="Post-SET" evidence="5">
    <location>
        <begin position="323"/>
        <end position="339"/>
    </location>
</feature>
<dbReference type="InterPro" id="IPR003616">
    <property type="entry name" value="Post-SET_dom"/>
</dbReference>
<evidence type="ECO:0000259" key="4">
    <source>
        <dbReference type="PROSITE" id="PS50280"/>
    </source>
</evidence>
<dbReference type="Gene3D" id="2.170.270.10">
    <property type="entry name" value="SET domain"/>
    <property type="match status" value="1"/>
</dbReference>
<dbReference type="InterPro" id="IPR053201">
    <property type="entry name" value="Flavunoidine_N-MTase"/>
</dbReference>
<organism evidence="6 7">
    <name type="scientific">Strigomonas culicis</name>
    <dbReference type="NCBI Taxonomy" id="28005"/>
    <lineage>
        <taxon>Eukaryota</taxon>
        <taxon>Discoba</taxon>
        <taxon>Euglenozoa</taxon>
        <taxon>Kinetoplastea</taxon>
        <taxon>Metakinetoplastina</taxon>
        <taxon>Trypanosomatida</taxon>
        <taxon>Trypanosomatidae</taxon>
        <taxon>Strigomonadinae</taxon>
        <taxon>Strigomonas</taxon>
    </lineage>
</organism>
<dbReference type="GO" id="GO:0008168">
    <property type="term" value="F:methyltransferase activity"/>
    <property type="evidence" value="ECO:0007669"/>
    <property type="project" value="UniProtKB-KW"/>
</dbReference>
<proteinExistence type="predicted"/>
<dbReference type="GO" id="GO:0032259">
    <property type="term" value="P:methylation"/>
    <property type="evidence" value="ECO:0007669"/>
    <property type="project" value="UniProtKB-KW"/>
</dbReference>